<dbReference type="InterPro" id="IPR027417">
    <property type="entry name" value="P-loop_NTPase"/>
</dbReference>
<dbReference type="PANTHER" id="PTHR13696">
    <property type="entry name" value="P-LOOP CONTAINING NUCLEOSIDE TRIPHOSPHATE HYDROLASE"/>
    <property type="match status" value="1"/>
</dbReference>
<dbReference type="EMBL" id="JAGJCF010000020">
    <property type="protein sequence ID" value="MBP0617793.1"/>
    <property type="molecule type" value="Genomic_DNA"/>
</dbReference>
<accession>A0ABS4BM39</accession>
<protein>
    <submittedName>
        <fullName evidence="1">ParA family protein</fullName>
    </submittedName>
</protein>
<comment type="caution">
    <text evidence="1">The sequence shown here is derived from an EMBL/GenBank/DDBJ whole genome shotgun (WGS) entry which is preliminary data.</text>
</comment>
<dbReference type="Pfam" id="PF07015">
    <property type="entry name" value="VirC1"/>
    <property type="match status" value="1"/>
</dbReference>
<dbReference type="InterPro" id="IPR050678">
    <property type="entry name" value="DNA_Partitioning_ATPase"/>
</dbReference>
<proteinExistence type="predicted"/>
<dbReference type="Proteomes" id="UP000678276">
    <property type="component" value="Unassembled WGS sequence"/>
</dbReference>
<dbReference type="SUPFAM" id="SSF52540">
    <property type="entry name" value="P-loop containing nucleoside triphosphate hydrolases"/>
    <property type="match status" value="1"/>
</dbReference>
<dbReference type="RefSeq" id="WP_209596906.1">
    <property type="nucleotide sequence ID" value="NZ_JAGJCF010000020.1"/>
</dbReference>
<sequence length="173" mass="18616">MTKRGSGRTTAALVLASVLVDEGASVVIIDADANQPLAQWAADAQLPETLTVIGDVDEENILETIAEQAAHKQFVIVELEGSPNLATSYAMSLSNLIFIPIQASHLDASEAAKTLKLVDRQRKTLRGQLHCMVFWPRANAAIQTSSAKDIQNQFAEALSSERRSGPCSFSARP</sequence>
<dbReference type="PIRSF" id="PIRSF009320">
    <property type="entry name" value="Nuc_binding_HP_1000"/>
    <property type="match status" value="1"/>
</dbReference>
<dbReference type="Gene3D" id="3.40.50.300">
    <property type="entry name" value="P-loop containing nucleotide triphosphate hydrolases"/>
    <property type="match status" value="1"/>
</dbReference>
<dbReference type="PANTHER" id="PTHR13696:SF96">
    <property type="entry name" value="COBQ_COBB_MIND_PARA NUCLEOTIDE BINDING DOMAIN-CONTAINING PROTEIN"/>
    <property type="match status" value="1"/>
</dbReference>
<keyword evidence="2" id="KW-1185">Reference proteome</keyword>
<dbReference type="CDD" id="cd02042">
    <property type="entry name" value="ParAB_family"/>
    <property type="match status" value="1"/>
</dbReference>
<evidence type="ECO:0000313" key="1">
    <source>
        <dbReference type="EMBL" id="MBP0617793.1"/>
    </source>
</evidence>
<organism evidence="1 2">
    <name type="scientific">Jiella mangrovi</name>
    <dbReference type="NCBI Taxonomy" id="2821407"/>
    <lineage>
        <taxon>Bacteria</taxon>
        <taxon>Pseudomonadati</taxon>
        <taxon>Pseudomonadota</taxon>
        <taxon>Alphaproteobacteria</taxon>
        <taxon>Hyphomicrobiales</taxon>
        <taxon>Aurantimonadaceae</taxon>
        <taxon>Jiella</taxon>
    </lineage>
</organism>
<reference evidence="1 2" key="1">
    <citation type="submission" date="2021-04" db="EMBL/GenBank/DDBJ databases">
        <title>Whole genome sequence of Jiella sp. KSK16Y-1.</title>
        <authorList>
            <person name="Tuo L."/>
        </authorList>
    </citation>
    <scope>NUCLEOTIDE SEQUENCE [LARGE SCALE GENOMIC DNA]</scope>
    <source>
        <strain evidence="1 2">KSK16Y-1</strain>
    </source>
</reference>
<dbReference type="InterPro" id="IPR009744">
    <property type="entry name" value="VirC1"/>
</dbReference>
<name>A0ABS4BM39_9HYPH</name>
<evidence type="ECO:0000313" key="2">
    <source>
        <dbReference type="Proteomes" id="UP000678276"/>
    </source>
</evidence>
<gene>
    <name evidence="1" type="ORF">J6595_19600</name>
</gene>